<keyword evidence="1" id="KW-0732">Signal</keyword>
<evidence type="ECO:0008006" key="5">
    <source>
        <dbReference type="Google" id="ProtNLM"/>
    </source>
</evidence>
<evidence type="ECO:0000313" key="4">
    <source>
        <dbReference type="Proteomes" id="UP000677228"/>
    </source>
</evidence>
<gene>
    <name evidence="2" type="ORF">OVA965_LOCUS2622</name>
    <name evidence="3" type="ORF">TMI583_LOCUS2622</name>
</gene>
<evidence type="ECO:0000313" key="3">
    <source>
        <dbReference type="EMBL" id="CAF3542191.1"/>
    </source>
</evidence>
<sequence length="309" mass="35448">MLCTVCISILVFFHNIHFSFSAYDNPYSTVPFSGPVSANPLTWNRRQMYDIAEMPPVILGETMQHKESFKVCDELMGDQRDRNEFYADIYDTVVQLTAQRSIDAYKLGDYIAKKGDGGGIIRLLYVAIPRRDYELDFKFITAENDVLRCYRKSYMDRSTFAHSILANYQPVLTAGTVTFEYQSAAQIVKMTKIDNESGHYMPHTGLEALAAVIVYLGRILISSDYRLNYRGCRLVYYESRLSTASHVQPTATTDFTSANVEEPHNSPPSMQLTVPTSTCKTYTFDIFLQRINVQFARIYDQLVRIERLR</sequence>
<comment type="caution">
    <text evidence="2">The sequence shown here is derived from an EMBL/GenBank/DDBJ whole genome shotgun (WGS) entry which is preliminary data.</text>
</comment>
<protein>
    <recommendedName>
        <fullName evidence="5">Hexosyltransferase</fullName>
    </recommendedName>
</protein>
<name>A0A8S2CZA3_9BILA</name>
<organism evidence="2 4">
    <name type="scientific">Didymodactylos carnosus</name>
    <dbReference type="NCBI Taxonomy" id="1234261"/>
    <lineage>
        <taxon>Eukaryota</taxon>
        <taxon>Metazoa</taxon>
        <taxon>Spiralia</taxon>
        <taxon>Gnathifera</taxon>
        <taxon>Rotifera</taxon>
        <taxon>Eurotatoria</taxon>
        <taxon>Bdelloidea</taxon>
        <taxon>Philodinida</taxon>
        <taxon>Philodinidae</taxon>
        <taxon>Didymodactylos</taxon>
    </lineage>
</organism>
<reference evidence="2" key="1">
    <citation type="submission" date="2021-02" db="EMBL/GenBank/DDBJ databases">
        <authorList>
            <person name="Nowell W R."/>
        </authorList>
    </citation>
    <scope>NUCLEOTIDE SEQUENCE</scope>
</reference>
<feature type="signal peptide" evidence="1">
    <location>
        <begin position="1"/>
        <end position="21"/>
    </location>
</feature>
<feature type="chain" id="PRO_5036434475" description="Hexosyltransferase" evidence="1">
    <location>
        <begin position="22"/>
        <end position="309"/>
    </location>
</feature>
<dbReference type="Proteomes" id="UP000682733">
    <property type="component" value="Unassembled WGS sequence"/>
</dbReference>
<evidence type="ECO:0000256" key="1">
    <source>
        <dbReference type="SAM" id="SignalP"/>
    </source>
</evidence>
<evidence type="ECO:0000313" key="2">
    <source>
        <dbReference type="EMBL" id="CAF0762319.1"/>
    </source>
</evidence>
<dbReference type="EMBL" id="CAJOBA010000572">
    <property type="protein sequence ID" value="CAF3542191.1"/>
    <property type="molecule type" value="Genomic_DNA"/>
</dbReference>
<proteinExistence type="predicted"/>
<dbReference type="EMBL" id="CAJNOK010000572">
    <property type="protein sequence ID" value="CAF0762319.1"/>
    <property type="molecule type" value="Genomic_DNA"/>
</dbReference>
<accession>A0A8S2CZA3</accession>
<dbReference type="AlphaFoldDB" id="A0A8S2CZA3"/>
<dbReference type="Proteomes" id="UP000677228">
    <property type="component" value="Unassembled WGS sequence"/>
</dbReference>